<feature type="region of interest" description="Disordered" evidence="1">
    <location>
        <begin position="1"/>
        <end position="47"/>
    </location>
</feature>
<reference evidence="2" key="1">
    <citation type="submission" date="2021-02" db="EMBL/GenBank/DDBJ databases">
        <authorList>
            <person name="Dougan E. K."/>
            <person name="Rhodes N."/>
            <person name="Thang M."/>
            <person name="Chan C."/>
        </authorList>
    </citation>
    <scope>NUCLEOTIDE SEQUENCE</scope>
</reference>
<name>A0A813CNZ9_9DINO</name>
<dbReference type="AlphaFoldDB" id="A0A813CNZ9"/>
<comment type="caution">
    <text evidence="2">The sequence shown here is derived from an EMBL/GenBank/DDBJ whole genome shotgun (WGS) entry which is preliminary data.</text>
</comment>
<proteinExistence type="predicted"/>
<protein>
    <submittedName>
        <fullName evidence="2">Uncharacterized protein</fullName>
    </submittedName>
</protein>
<sequence>MAGINYARWDHLDSSSDEESFSPPTPPTSPRRPIRPSSFVQQDRPLPCNEELRAQVLREEEELAAFVQRNPCPSENTMKAWLRNAAHQEGPPDEGSQTFSQLMRHMGWTPKKLGWFDYPSFRVLWESAGRRCPGAFLDQRRAGRELYEQGGRECMQFHYYALHYAMCGDSVLHGINKPLPVYGFASHLGKVWDGIGSWLA</sequence>
<evidence type="ECO:0000313" key="2">
    <source>
        <dbReference type="EMBL" id="CAE7944822.1"/>
    </source>
</evidence>
<dbReference type="OrthoDB" id="407120at2759"/>
<dbReference type="EMBL" id="CAJNJA010102459">
    <property type="protein sequence ID" value="CAE7944822.1"/>
    <property type="molecule type" value="Genomic_DNA"/>
</dbReference>
<keyword evidence="3" id="KW-1185">Reference proteome</keyword>
<organism evidence="2 3">
    <name type="scientific">Symbiodinium necroappetens</name>
    <dbReference type="NCBI Taxonomy" id="1628268"/>
    <lineage>
        <taxon>Eukaryota</taxon>
        <taxon>Sar</taxon>
        <taxon>Alveolata</taxon>
        <taxon>Dinophyceae</taxon>
        <taxon>Suessiales</taxon>
        <taxon>Symbiodiniaceae</taxon>
        <taxon>Symbiodinium</taxon>
    </lineage>
</organism>
<dbReference type="Proteomes" id="UP000601435">
    <property type="component" value="Unassembled WGS sequence"/>
</dbReference>
<accession>A0A813CNZ9</accession>
<evidence type="ECO:0000256" key="1">
    <source>
        <dbReference type="SAM" id="MobiDB-lite"/>
    </source>
</evidence>
<gene>
    <name evidence="2" type="ORF">SNEC2469_LOCUS35425</name>
</gene>
<evidence type="ECO:0000313" key="3">
    <source>
        <dbReference type="Proteomes" id="UP000601435"/>
    </source>
</evidence>